<dbReference type="Proteomes" id="UP000006798">
    <property type="component" value="Chromosome 1"/>
</dbReference>
<proteinExistence type="predicted"/>
<reference evidence="1 2" key="1">
    <citation type="journal article" date="2011" name="J. Bacteriol.">
        <title>Complete genome sequence of the type strain Cupriavidus necator N-1.</title>
        <authorList>
            <person name="Poehlein A."/>
            <person name="Kusian B."/>
            <person name="Friedrich B."/>
            <person name="Daniel R."/>
            <person name="Bowien B."/>
        </authorList>
    </citation>
    <scope>NUCLEOTIDE SEQUENCE [LARGE SCALE GENOMIC DNA]</scope>
    <source>
        <strain evidence="2">ATCC 43291 / DSM 13513 / CCUG 52238 / LMG 8453 / N-1</strain>
    </source>
</reference>
<organism evidence="1 2">
    <name type="scientific">Cupriavidus necator (strain ATCC 43291 / DSM 13513 / CCUG 52238 / LMG 8453 / N-1)</name>
    <name type="common">Ralstonia eutropha</name>
    <dbReference type="NCBI Taxonomy" id="1042878"/>
    <lineage>
        <taxon>Bacteria</taxon>
        <taxon>Pseudomonadati</taxon>
        <taxon>Pseudomonadota</taxon>
        <taxon>Betaproteobacteria</taxon>
        <taxon>Burkholderiales</taxon>
        <taxon>Burkholderiaceae</taxon>
        <taxon>Cupriavidus</taxon>
    </lineage>
</organism>
<dbReference type="KEGG" id="cnc:CNE_1c13670"/>
<sequence>MHDDKPPSFWTTIWGNGLDRIYHSATWEEAQDKHRRVVDKVRRTLPNKATAAQ</sequence>
<accession>G0ESR9</accession>
<dbReference type="EMBL" id="CP002877">
    <property type="protein sequence ID" value="AEI76716.1"/>
    <property type="molecule type" value="Genomic_DNA"/>
</dbReference>
<evidence type="ECO:0000313" key="1">
    <source>
        <dbReference type="EMBL" id="AEI76716.1"/>
    </source>
</evidence>
<name>G0ESR9_CUPNN</name>
<dbReference type="HOGENOM" id="CLU_3060694_0_0_4"/>
<gene>
    <name evidence="1" type="ordered locus">CNE_1c13670</name>
</gene>
<dbReference type="AlphaFoldDB" id="G0ESR9"/>
<evidence type="ECO:0000313" key="2">
    <source>
        <dbReference type="Proteomes" id="UP000006798"/>
    </source>
</evidence>
<protein>
    <submittedName>
        <fullName evidence="1">Uncharacterized protein</fullName>
    </submittedName>
</protein>